<evidence type="ECO:0000313" key="3">
    <source>
        <dbReference type="EMBL" id="RJX47965.1"/>
    </source>
</evidence>
<name>A0A3A6Q6K1_9EURY</name>
<feature type="domain" description="Gfo/Idh/MocA-like oxidoreductase N-terminal" evidence="1">
    <location>
        <begin position="5"/>
        <end position="111"/>
    </location>
</feature>
<dbReference type="SUPFAM" id="SSF51735">
    <property type="entry name" value="NAD(P)-binding Rossmann-fold domains"/>
    <property type="match status" value="1"/>
</dbReference>
<reference evidence="3 4" key="1">
    <citation type="submission" date="2018-06" db="EMBL/GenBank/DDBJ databases">
        <title>Halonotius sp. F13-13 a new haloarchaeeon isolated from a solar saltern from Isla Cristina, Huelva, Spain.</title>
        <authorList>
            <person name="Duran-Viseras A."/>
            <person name="Sanchez-Porro C."/>
            <person name="Ventosa A."/>
        </authorList>
    </citation>
    <scope>NUCLEOTIDE SEQUENCE [LARGE SCALE GENOMIC DNA]</scope>
    <source>
        <strain evidence="3 4">CECT 7525</strain>
    </source>
</reference>
<dbReference type="SUPFAM" id="SSF55347">
    <property type="entry name" value="Glyceraldehyde-3-phosphate dehydrogenase-like, C-terminal domain"/>
    <property type="match status" value="1"/>
</dbReference>
<dbReference type="RefSeq" id="WP_120086128.1">
    <property type="nucleotide sequence ID" value="NZ_QMDW01000028.1"/>
</dbReference>
<dbReference type="AlphaFoldDB" id="A0A3A6Q6K1"/>
<dbReference type="Pfam" id="PF01408">
    <property type="entry name" value="GFO_IDH_MocA"/>
    <property type="match status" value="1"/>
</dbReference>
<dbReference type="InterPro" id="IPR051450">
    <property type="entry name" value="Gfo/Idh/MocA_Oxidoreductases"/>
</dbReference>
<dbReference type="PANTHER" id="PTHR43377">
    <property type="entry name" value="BILIVERDIN REDUCTASE A"/>
    <property type="match status" value="1"/>
</dbReference>
<evidence type="ECO:0000259" key="1">
    <source>
        <dbReference type="Pfam" id="PF01408"/>
    </source>
</evidence>
<proteinExistence type="predicted"/>
<dbReference type="EMBL" id="QMDW01000028">
    <property type="protein sequence ID" value="RJX47965.1"/>
    <property type="molecule type" value="Genomic_DNA"/>
</dbReference>
<evidence type="ECO:0008006" key="5">
    <source>
        <dbReference type="Google" id="ProtNLM"/>
    </source>
</evidence>
<protein>
    <recommendedName>
        <fullName evidence="5">Gfo/Idh/MocA family oxidoreductase</fullName>
    </recommendedName>
</protein>
<dbReference type="Proteomes" id="UP000281564">
    <property type="component" value="Unassembled WGS sequence"/>
</dbReference>
<evidence type="ECO:0000313" key="4">
    <source>
        <dbReference type="Proteomes" id="UP000281564"/>
    </source>
</evidence>
<comment type="caution">
    <text evidence="3">The sequence shown here is derived from an EMBL/GenBank/DDBJ whole genome shotgun (WGS) entry which is preliminary data.</text>
</comment>
<feature type="domain" description="Gfo/Idh/MocA-like oxidoreductase C-terminal" evidence="2">
    <location>
        <begin position="128"/>
        <end position="309"/>
    </location>
</feature>
<gene>
    <name evidence="3" type="ORF">DP106_13485</name>
</gene>
<organism evidence="3 4">
    <name type="scientific">Halonotius pteroides</name>
    <dbReference type="NCBI Taxonomy" id="268735"/>
    <lineage>
        <taxon>Archaea</taxon>
        <taxon>Methanobacteriati</taxon>
        <taxon>Methanobacteriota</taxon>
        <taxon>Stenosarchaea group</taxon>
        <taxon>Halobacteria</taxon>
        <taxon>Halobacteriales</taxon>
        <taxon>Haloferacaceae</taxon>
        <taxon>Halonotius</taxon>
    </lineage>
</organism>
<evidence type="ECO:0000259" key="2">
    <source>
        <dbReference type="Pfam" id="PF02894"/>
    </source>
</evidence>
<dbReference type="InterPro" id="IPR004104">
    <property type="entry name" value="Gfo/Idh/MocA-like_OxRdtase_C"/>
</dbReference>
<accession>A0A3A6Q6K1</accession>
<dbReference type="OrthoDB" id="25239at2157"/>
<dbReference type="Gene3D" id="3.30.360.10">
    <property type="entry name" value="Dihydrodipicolinate Reductase, domain 2"/>
    <property type="match status" value="1"/>
</dbReference>
<dbReference type="PANTHER" id="PTHR43377:SF1">
    <property type="entry name" value="BILIVERDIN REDUCTASE A"/>
    <property type="match status" value="1"/>
</dbReference>
<keyword evidence="4" id="KW-1185">Reference proteome</keyword>
<sequence length="317" mass="35753">MDTALFFGLGSIGSRHLSVLQELYSSVDVHAYRSRTADPDAFPGVIQHDELDEALSVDPDVAFITNPTSLHVETAITAAEHGCHLFIEKPLSDSLEGTEQLYRIADANDLITYIACVFRFHPVLTYIKTQLENELIGTVYNYRVFSGSYLPDWRPDQDYRDSYSADPEMGGGVVLDLIHEIDYAYWLFGDVVDTRSWVGQLSELEIESEDLTEAVLRMNSDVVGQIHLDYYRPEPRRTIEIVGSDGIITGDLLAGIVTVETNQQTIKKEFEFERNDLFRSQLSHFLTHVRNGEPCDNDVEQGMTVLEIALGIKSDHE</sequence>
<dbReference type="InterPro" id="IPR000683">
    <property type="entry name" value="Gfo/Idh/MocA-like_OxRdtase_N"/>
</dbReference>
<dbReference type="InterPro" id="IPR036291">
    <property type="entry name" value="NAD(P)-bd_dom_sf"/>
</dbReference>
<dbReference type="Pfam" id="PF02894">
    <property type="entry name" value="GFO_IDH_MocA_C"/>
    <property type="match status" value="1"/>
</dbReference>
<dbReference type="Gene3D" id="3.40.50.720">
    <property type="entry name" value="NAD(P)-binding Rossmann-like Domain"/>
    <property type="match status" value="1"/>
</dbReference>
<dbReference type="GO" id="GO:0000166">
    <property type="term" value="F:nucleotide binding"/>
    <property type="evidence" value="ECO:0007669"/>
    <property type="project" value="InterPro"/>
</dbReference>